<accession>A0ABQ7DXZ7</accession>
<dbReference type="SUPFAM" id="SSF103506">
    <property type="entry name" value="Mitochondrial carrier"/>
    <property type="match status" value="1"/>
</dbReference>
<comment type="subcellular location">
    <subcellularLocation>
        <location evidence="1">Membrane</location>
        <topology evidence="1">Multi-pass membrane protein</topology>
    </subcellularLocation>
</comment>
<keyword evidence="7 8" id="KW-0472">Membrane</keyword>
<dbReference type="InterPro" id="IPR018456">
    <property type="entry name" value="PTR2_symporter_CS"/>
</dbReference>
<dbReference type="SUPFAM" id="SSF103473">
    <property type="entry name" value="MFS general substrate transporter"/>
    <property type="match status" value="1"/>
</dbReference>
<feature type="repeat" description="Solcar" evidence="8">
    <location>
        <begin position="364"/>
        <end position="455"/>
    </location>
</feature>
<dbReference type="PANTHER" id="PTHR11654">
    <property type="entry name" value="OLIGOPEPTIDE TRANSPORTER-RELATED"/>
    <property type="match status" value="1"/>
</dbReference>
<evidence type="ECO:0000256" key="1">
    <source>
        <dbReference type="ARBA" id="ARBA00004141"/>
    </source>
</evidence>
<dbReference type="InterPro" id="IPR000109">
    <property type="entry name" value="POT_fam"/>
</dbReference>
<keyword evidence="4 8" id="KW-0812">Transmembrane</keyword>
<dbReference type="InterPro" id="IPR023395">
    <property type="entry name" value="MCP_dom_sf"/>
</dbReference>
<comment type="similarity">
    <text evidence="2">Belongs to the major facilitator superfamily. Proton-dependent oligopeptide transporter (POT/PTR) (TC 2.A.17) family.</text>
</comment>
<dbReference type="PRINTS" id="PR00926">
    <property type="entry name" value="MITOCARRIER"/>
</dbReference>
<comment type="caution">
    <text evidence="11">The sequence shown here is derived from an EMBL/GenBank/DDBJ whole genome shotgun (WGS) entry which is preliminary data.</text>
</comment>
<keyword evidence="12" id="KW-1185">Reference proteome</keyword>
<evidence type="ECO:0000256" key="6">
    <source>
        <dbReference type="ARBA" id="ARBA00022989"/>
    </source>
</evidence>
<evidence type="ECO:0000256" key="7">
    <source>
        <dbReference type="ARBA" id="ARBA00023136"/>
    </source>
</evidence>
<evidence type="ECO:0000313" key="12">
    <source>
        <dbReference type="Proteomes" id="UP000266723"/>
    </source>
</evidence>
<protein>
    <recommendedName>
        <fullName evidence="13">Major facilitator superfamily (MFS) profile domain-containing protein</fullName>
    </recommendedName>
</protein>
<dbReference type="Gene3D" id="1.20.1250.20">
    <property type="entry name" value="MFS general substrate transporter like domains"/>
    <property type="match status" value="1"/>
</dbReference>
<feature type="repeat" description="Solcar" evidence="8">
    <location>
        <begin position="471"/>
        <end position="556"/>
    </location>
</feature>
<dbReference type="InterPro" id="IPR002067">
    <property type="entry name" value="MCP"/>
</dbReference>
<name>A0ABQ7DXZ7_BRACR</name>
<evidence type="ECO:0000256" key="2">
    <source>
        <dbReference type="ARBA" id="ARBA00005982"/>
    </source>
</evidence>
<feature type="transmembrane region" description="Helical" evidence="10">
    <location>
        <begin position="87"/>
        <end position="107"/>
    </location>
</feature>
<keyword evidence="3 9" id="KW-0813">Transport</keyword>
<dbReference type="PROSITE" id="PS50920">
    <property type="entry name" value="SOLCAR"/>
    <property type="match status" value="2"/>
</dbReference>
<evidence type="ECO:0000256" key="10">
    <source>
        <dbReference type="SAM" id="Phobius"/>
    </source>
</evidence>
<evidence type="ECO:0000256" key="3">
    <source>
        <dbReference type="ARBA" id="ARBA00022448"/>
    </source>
</evidence>
<keyword evidence="5" id="KW-0677">Repeat</keyword>
<reference evidence="11 12" key="1">
    <citation type="journal article" date="2020" name="BMC Genomics">
        <title>Intraspecific diversification of the crop wild relative Brassica cretica Lam. using demographic model selection.</title>
        <authorList>
            <person name="Kioukis A."/>
            <person name="Michalopoulou V.A."/>
            <person name="Briers L."/>
            <person name="Pirintsos S."/>
            <person name="Studholme D.J."/>
            <person name="Pavlidis P."/>
            <person name="Sarris P.F."/>
        </authorList>
    </citation>
    <scope>NUCLEOTIDE SEQUENCE [LARGE SCALE GENOMIC DNA]</scope>
    <source>
        <strain evidence="12">cv. PFS-1207/04</strain>
    </source>
</reference>
<proteinExistence type="inferred from homology"/>
<evidence type="ECO:0000256" key="4">
    <source>
        <dbReference type="ARBA" id="ARBA00022692"/>
    </source>
</evidence>
<organism evidence="11 12">
    <name type="scientific">Brassica cretica</name>
    <name type="common">Mustard</name>
    <dbReference type="NCBI Taxonomy" id="69181"/>
    <lineage>
        <taxon>Eukaryota</taxon>
        <taxon>Viridiplantae</taxon>
        <taxon>Streptophyta</taxon>
        <taxon>Embryophyta</taxon>
        <taxon>Tracheophyta</taxon>
        <taxon>Spermatophyta</taxon>
        <taxon>Magnoliopsida</taxon>
        <taxon>eudicotyledons</taxon>
        <taxon>Gunneridae</taxon>
        <taxon>Pentapetalae</taxon>
        <taxon>rosids</taxon>
        <taxon>malvids</taxon>
        <taxon>Brassicales</taxon>
        <taxon>Brassicaceae</taxon>
        <taxon>Brassiceae</taxon>
        <taxon>Brassica</taxon>
    </lineage>
</organism>
<dbReference type="Pfam" id="PF00153">
    <property type="entry name" value="Mito_carr"/>
    <property type="match status" value="2"/>
</dbReference>
<dbReference type="InterPro" id="IPR018108">
    <property type="entry name" value="MCP_transmembrane"/>
</dbReference>
<dbReference type="PROSITE" id="PS01022">
    <property type="entry name" value="PTR2_1"/>
    <property type="match status" value="1"/>
</dbReference>
<dbReference type="Proteomes" id="UP000266723">
    <property type="component" value="Unassembled WGS sequence"/>
</dbReference>
<dbReference type="Gene3D" id="1.50.40.10">
    <property type="entry name" value="Mitochondrial carrier domain"/>
    <property type="match status" value="1"/>
</dbReference>
<sequence>MEHNKVDTKLQESSYDDQQKWVLDSSVDSRGGVPVRARTGAWRAALFVIANEFSERLSYFGIVTSLVVYLTTILHQDLKMAVRNANYWSGVTTLMPLLGGFVADAYLGRYATVLLATIIYLMGLILLTLSWFIPGLKACNQEICVEPRKSHEIAFFIAIYLISIGTGGHKPSLESFGADQFEDGHPEERKMKMSYFNWWSTGLCAGVLTAVTVIVYIEDRIGWGVAGIILTVVMATSLLIFLMGRPFYRYRAPTGSPLTPMLQVFVAAISKRHLPCPNDSSLLHELSREEYTKGRFLSSTNNLKPIYKPISEMTMEARVGVVVEGGQRALHTATAVNNTVVDAGNRKLLQQQQSNKPSLNQKQGGSISHLIAGGISGAFAKTCTAPLARLTILFQIQGMQSETAILSSPSIWREASRIVNEEGFRAFWKGNLVTVAHRLPYSAVNFYAYEEYNTLFYSNPVLKRYKGNASLDVLVHFVSGGLAGMTAASATYPLDLVRTRLSAQRSSMYYQGVGHAFRTIIREEGFWGLYKGLGATLLASFYTRGCLSMTDVQCLVPNRKNHQLD</sequence>
<dbReference type="Pfam" id="PF00854">
    <property type="entry name" value="PTR2"/>
    <property type="match status" value="1"/>
</dbReference>
<gene>
    <name evidence="11" type="ORF">DY000_02032768</name>
</gene>
<evidence type="ECO:0000256" key="8">
    <source>
        <dbReference type="PROSITE-ProRule" id="PRU00282"/>
    </source>
</evidence>
<evidence type="ECO:0008006" key="13">
    <source>
        <dbReference type="Google" id="ProtNLM"/>
    </source>
</evidence>
<dbReference type="EMBL" id="QGKV02000649">
    <property type="protein sequence ID" value="KAF3582432.1"/>
    <property type="molecule type" value="Genomic_DNA"/>
</dbReference>
<feature type="transmembrane region" description="Helical" evidence="10">
    <location>
        <begin position="195"/>
        <end position="217"/>
    </location>
</feature>
<evidence type="ECO:0000256" key="9">
    <source>
        <dbReference type="RuleBase" id="RU000488"/>
    </source>
</evidence>
<feature type="transmembrane region" description="Helical" evidence="10">
    <location>
        <begin position="223"/>
        <end position="242"/>
    </location>
</feature>
<dbReference type="InterPro" id="IPR036259">
    <property type="entry name" value="MFS_trans_sf"/>
</dbReference>
<evidence type="ECO:0000256" key="5">
    <source>
        <dbReference type="ARBA" id="ARBA00022737"/>
    </source>
</evidence>
<keyword evidence="6 10" id="KW-1133">Transmembrane helix</keyword>
<comment type="similarity">
    <text evidence="9">Belongs to the mitochondrial carrier (TC 2.A.29) family.</text>
</comment>
<feature type="transmembrane region" description="Helical" evidence="10">
    <location>
        <begin position="113"/>
        <end position="133"/>
    </location>
</feature>
<evidence type="ECO:0000313" key="11">
    <source>
        <dbReference type="EMBL" id="KAF3582432.1"/>
    </source>
</evidence>